<feature type="domain" description="Helicase ATP-binding" evidence="2">
    <location>
        <begin position="260"/>
        <end position="379"/>
    </location>
</feature>
<feature type="non-terminal residue" evidence="3">
    <location>
        <position position="1"/>
    </location>
</feature>
<dbReference type="GO" id="GO:0005829">
    <property type="term" value="C:cytosol"/>
    <property type="evidence" value="ECO:0007669"/>
    <property type="project" value="TreeGrafter"/>
</dbReference>
<dbReference type="GO" id="GO:0016787">
    <property type="term" value="F:hydrolase activity"/>
    <property type="evidence" value="ECO:0007669"/>
    <property type="project" value="InterPro"/>
</dbReference>
<keyword evidence="3" id="KW-0547">Nucleotide-binding</keyword>
<evidence type="ECO:0000313" key="4">
    <source>
        <dbReference type="Proteomes" id="UP000580709"/>
    </source>
</evidence>
<proteinExistence type="predicted"/>
<reference evidence="3 4" key="1">
    <citation type="submission" date="2020-07" db="EMBL/GenBank/DDBJ databases">
        <authorList>
            <person name="Khare M."/>
        </authorList>
    </citation>
    <scope>NUCLEOTIDE SEQUENCE [LARGE SCALE GENOMIC DNA]</scope>
    <source>
        <strain evidence="3 4">P8776</strain>
    </source>
</reference>
<keyword evidence="3" id="KW-0067">ATP-binding</keyword>
<name>A0A838X2W8_9CORY</name>
<keyword evidence="3" id="KW-0347">Helicase</keyword>
<dbReference type="Gene3D" id="3.40.50.300">
    <property type="entry name" value="P-loop containing nucleotide triphosphate hydrolases"/>
    <property type="match status" value="1"/>
</dbReference>
<dbReference type="EMBL" id="JACEOR010000281">
    <property type="protein sequence ID" value="MBA4505087.1"/>
    <property type="molecule type" value="Genomic_DNA"/>
</dbReference>
<comment type="caution">
    <text evidence="3">The sequence shown here is derived from an EMBL/GenBank/DDBJ whole genome shotgun (WGS) entry which is preliminary data.</text>
</comment>
<keyword evidence="1" id="KW-0175">Coiled coil</keyword>
<dbReference type="InterPro" id="IPR006935">
    <property type="entry name" value="Helicase/UvrB_N"/>
</dbReference>
<dbReference type="GO" id="GO:0003677">
    <property type="term" value="F:DNA binding"/>
    <property type="evidence" value="ECO:0007669"/>
    <property type="project" value="InterPro"/>
</dbReference>
<sequence length="379" mass="42053">TALLLDEAEQERLAQAEKHAEERALFAARSAEADEKRAATEAELIAAQEELKRVNAERDAEIARLRAELRDELAKKAGSGVAPTLPPTISESQTRRDLIDPMLATVGFHLGKNATVEYPVHGMPISTESPHGSGFADYVLWDDDGKPLAVVEAKRSSANLSDGAIQARLYADCLEAQFSRRPIIFCTNGHLIEMTDDRANLPGSSLGYSTRPVEGYPSAEQLRQMINRRTTRKPLANAMVDPKIAGRDYQQEMIRRVTESFEHDRRRRSLLVMATGTGKTRVAIATSKLLRESNWVGNVLFLADRTALVDQAHGNFVDHYPESAPVNLLSNPNGVGGIYISTYQTMMSLINDDGEKPAKFRPFDFDLIIIDEAHRSIYH</sequence>
<dbReference type="SUPFAM" id="SSF52540">
    <property type="entry name" value="P-loop containing nucleoside triphosphate hydrolases"/>
    <property type="match status" value="1"/>
</dbReference>
<dbReference type="PROSITE" id="PS51192">
    <property type="entry name" value="HELICASE_ATP_BIND_1"/>
    <property type="match status" value="1"/>
</dbReference>
<keyword evidence="4" id="KW-1185">Reference proteome</keyword>
<organism evidence="3 4">
    <name type="scientific">Corynebacterium sanguinis</name>
    <dbReference type="NCBI Taxonomy" id="2594913"/>
    <lineage>
        <taxon>Bacteria</taxon>
        <taxon>Bacillati</taxon>
        <taxon>Actinomycetota</taxon>
        <taxon>Actinomycetes</taxon>
        <taxon>Mycobacteriales</taxon>
        <taxon>Corynebacteriaceae</taxon>
        <taxon>Corynebacterium</taxon>
    </lineage>
</organism>
<keyword evidence="3" id="KW-0378">Hydrolase</keyword>
<dbReference type="AlphaFoldDB" id="A0A838X2W8"/>
<evidence type="ECO:0000259" key="2">
    <source>
        <dbReference type="PROSITE" id="PS51192"/>
    </source>
</evidence>
<accession>A0A838X2W8</accession>
<dbReference type="GO" id="GO:0005524">
    <property type="term" value="F:ATP binding"/>
    <property type="evidence" value="ECO:0007669"/>
    <property type="project" value="InterPro"/>
</dbReference>
<dbReference type="InterPro" id="IPR014001">
    <property type="entry name" value="Helicase_ATP-bd"/>
</dbReference>
<dbReference type="PANTHER" id="PTHR47396">
    <property type="entry name" value="TYPE I RESTRICTION ENZYME ECOKI R PROTEIN"/>
    <property type="match status" value="1"/>
</dbReference>
<gene>
    <name evidence="3" type="ORF">H0H28_07065</name>
</gene>
<dbReference type="PANTHER" id="PTHR47396:SF1">
    <property type="entry name" value="ATP-DEPENDENT HELICASE IRC3-RELATED"/>
    <property type="match status" value="1"/>
</dbReference>
<feature type="coiled-coil region" evidence="1">
    <location>
        <begin position="30"/>
        <end position="68"/>
    </location>
</feature>
<dbReference type="GO" id="GO:0004386">
    <property type="term" value="F:helicase activity"/>
    <property type="evidence" value="ECO:0007669"/>
    <property type="project" value="UniProtKB-KW"/>
</dbReference>
<dbReference type="Gene3D" id="3.90.1570.30">
    <property type="match status" value="1"/>
</dbReference>
<dbReference type="InterPro" id="IPR050742">
    <property type="entry name" value="Helicase_Restrict-Modif_Enz"/>
</dbReference>
<evidence type="ECO:0000256" key="1">
    <source>
        <dbReference type="SAM" id="Coils"/>
    </source>
</evidence>
<dbReference type="Proteomes" id="UP000580709">
    <property type="component" value="Unassembled WGS sequence"/>
</dbReference>
<feature type="non-terminal residue" evidence="3">
    <location>
        <position position="379"/>
    </location>
</feature>
<dbReference type="InterPro" id="IPR027417">
    <property type="entry name" value="P-loop_NTPase"/>
</dbReference>
<dbReference type="Pfam" id="PF04851">
    <property type="entry name" value="ResIII"/>
    <property type="match status" value="1"/>
</dbReference>
<protein>
    <submittedName>
        <fullName evidence="3">DEAD/DEAH box helicase family protein</fullName>
    </submittedName>
</protein>
<dbReference type="RefSeq" id="WP_181729786.1">
    <property type="nucleotide sequence ID" value="NZ_JACEOR010000281.1"/>
</dbReference>
<evidence type="ECO:0000313" key="3">
    <source>
        <dbReference type="EMBL" id="MBA4505087.1"/>
    </source>
</evidence>